<dbReference type="AlphaFoldDB" id="A0A1J4V8Y7"/>
<name>A0A1J4V8Y7_9BACT</name>
<accession>A0A1J4V8Y7</accession>
<dbReference type="EMBL" id="MNVO01000035">
    <property type="protein sequence ID" value="OIO32499.1"/>
    <property type="molecule type" value="Genomic_DNA"/>
</dbReference>
<keyword evidence="1" id="KW-1133">Transmembrane helix</keyword>
<sequence length="176" mass="19545">MEKEQSKIGVAILITAIVAGGAVYYFTNSKAAPETTSTKQENSSYNQSSKEYAVMGRELWSAFSCSTWASHFGDQKEAERLFLFGYEQGKKFLGSARAGKITDEDFRQEVPIGISMSLAGPNDDFILGVISTNVQDEALEEVFYTNYDRSKLNSDDLQKSIAENKYRDGNCQLIGK</sequence>
<feature type="transmembrane region" description="Helical" evidence="1">
    <location>
        <begin position="7"/>
        <end position="26"/>
    </location>
</feature>
<keyword evidence="1" id="KW-0472">Membrane</keyword>
<proteinExistence type="predicted"/>
<protein>
    <submittedName>
        <fullName evidence="2">Uncharacterized protein</fullName>
    </submittedName>
</protein>
<keyword evidence="1" id="KW-0812">Transmembrane</keyword>
<comment type="caution">
    <text evidence="2">The sequence shown here is derived from an EMBL/GenBank/DDBJ whole genome shotgun (WGS) entry which is preliminary data.</text>
</comment>
<evidence type="ECO:0000313" key="3">
    <source>
        <dbReference type="Proteomes" id="UP000183206"/>
    </source>
</evidence>
<gene>
    <name evidence="2" type="ORF">AUJ44_02285</name>
</gene>
<dbReference type="STRING" id="1805282.AUJ44_02285"/>
<reference evidence="2 3" key="1">
    <citation type="journal article" date="2016" name="Environ. Microbiol.">
        <title>Genomic resolution of a cold subsurface aquifer community provides metabolic insights for novel microbes adapted to high CO concentrations.</title>
        <authorList>
            <person name="Probst A.J."/>
            <person name="Castelle C.J."/>
            <person name="Singh A."/>
            <person name="Brown C.T."/>
            <person name="Anantharaman K."/>
            <person name="Sharon I."/>
            <person name="Hug L.A."/>
            <person name="Burstein D."/>
            <person name="Emerson J.B."/>
            <person name="Thomas B.C."/>
            <person name="Banfield J.F."/>
        </authorList>
    </citation>
    <scope>NUCLEOTIDE SEQUENCE [LARGE SCALE GENOMIC DNA]</scope>
    <source>
        <strain evidence="2">CG1_02_47_685</strain>
    </source>
</reference>
<dbReference type="Proteomes" id="UP000183206">
    <property type="component" value="Unassembled WGS sequence"/>
</dbReference>
<evidence type="ECO:0000313" key="2">
    <source>
        <dbReference type="EMBL" id="OIO32499.1"/>
    </source>
</evidence>
<evidence type="ECO:0000256" key="1">
    <source>
        <dbReference type="SAM" id="Phobius"/>
    </source>
</evidence>
<organism evidence="2 3">
    <name type="scientific">Candidatus Nomurabacteria bacterium CG1_02_47_685</name>
    <dbReference type="NCBI Taxonomy" id="1805282"/>
    <lineage>
        <taxon>Bacteria</taxon>
        <taxon>Candidatus Nomuraibacteriota</taxon>
    </lineage>
</organism>